<evidence type="ECO:0000259" key="2">
    <source>
        <dbReference type="Pfam" id="PF07995"/>
    </source>
</evidence>
<feature type="domain" description="Glucose/Sorbosone dehydrogenase" evidence="2">
    <location>
        <begin position="68"/>
        <end position="391"/>
    </location>
</feature>
<dbReference type="SUPFAM" id="SSF50952">
    <property type="entry name" value="Soluble quinoprotein glucose dehydrogenase"/>
    <property type="match status" value="1"/>
</dbReference>
<accession>A0ABU1ZXN2</accession>
<evidence type="ECO:0000256" key="1">
    <source>
        <dbReference type="SAM" id="MobiDB-lite"/>
    </source>
</evidence>
<reference evidence="3" key="1">
    <citation type="submission" date="2023-07" db="EMBL/GenBank/DDBJ databases">
        <title>Sequencing the genomes of 1000 actinobacteria strains.</title>
        <authorList>
            <person name="Klenk H.-P."/>
        </authorList>
    </citation>
    <scope>NUCLEOTIDE SEQUENCE</scope>
    <source>
        <strain evidence="3">DSM 107476</strain>
    </source>
</reference>
<dbReference type="InterPro" id="IPR012938">
    <property type="entry name" value="Glc/Sorbosone_DH"/>
</dbReference>
<dbReference type="PANTHER" id="PTHR19328:SF75">
    <property type="entry name" value="ALDOSE SUGAR DEHYDROGENASE YLII"/>
    <property type="match status" value="1"/>
</dbReference>
<protein>
    <submittedName>
        <fullName evidence="3">Glucose/arabinose dehydrogenase</fullName>
    </submittedName>
</protein>
<evidence type="ECO:0000313" key="3">
    <source>
        <dbReference type="EMBL" id="MDR7328977.1"/>
    </source>
</evidence>
<evidence type="ECO:0000313" key="4">
    <source>
        <dbReference type="Proteomes" id="UP001180840"/>
    </source>
</evidence>
<dbReference type="InterPro" id="IPR011041">
    <property type="entry name" value="Quinoprot_gluc/sorb_DH_b-prop"/>
</dbReference>
<sequence>MRPFLPLVVSTALTLSACTGSPDEATATSTNPATNPAISTSGSSSLSSGSSERAGFEEFTVTNHGRFDEGWAMAFLPGTDLLLITERGGALKLRDQATGEVREVSGAPKVYHVEQAGLHDVVAGPTFERDGTVYLSWVKQERGSEPRGVVARARLDTESAELTDVTEIWQQEPLEGAAHFSLRMLIQDDHLFLTSGERAAFDPAQDVTSTLGKILRLTLDGRPAPGNPFAGQGGRADEVWSMGHRNPLGIDQDSTGQIWSTEMGPKGGDELNAIVEGGNYGWPEASMGVNYDGSDIPDHAEGDGFIAPAAYWAPSISPGSLEIYDGELFAGWADSALVGGLSGRTLVRLELDGSDARVVGQWDMGERIRAVEEAPDGSVWLLEDGGRGRLLELRPG</sequence>
<dbReference type="Proteomes" id="UP001180840">
    <property type="component" value="Unassembled WGS sequence"/>
</dbReference>
<proteinExistence type="predicted"/>
<dbReference type="PANTHER" id="PTHR19328">
    <property type="entry name" value="HEDGEHOG-INTERACTING PROTEIN"/>
    <property type="match status" value="1"/>
</dbReference>
<feature type="compositionally biased region" description="Low complexity" evidence="1">
    <location>
        <begin position="25"/>
        <end position="51"/>
    </location>
</feature>
<dbReference type="PROSITE" id="PS51257">
    <property type="entry name" value="PROKAR_LIPOPROTEIN"/>
    <property type="match status" value="1"/>
</dbReference>
<keyword evidence="4" id="KW-1185">Reference proteome</keyword>
<dbReference type="Gene3D" id="2.120.10.30">
    <property type="entry name" value="TolB, C-terminal domain"/>
    <property type="match status" value="1"/>
</dbReference>
<gene>
    <name evidence="3" type="ORF">J2S39_000653</name>
</gene>
<organism evidence="3 4">
    <name type="scientific">Corynebacterium guangdongense</name>
    <dbReference type="NCBI Taxonomy" id="1783348"/>
    <lineage>
        <taxon>Bacteria</taxon>
        <taxon>Bacillati</taxon>
        <taxon>Actinomycetota</taxon>
        <taxon>Actinomycetes</taxon>
        <taxon>Mycobacteriales</taxon>
        <taxon>Corynebacteriaceae</taxon>
        <taxon>Corynebacterium</taxon>
    </lineage>
</organism>
<dbReference type="RefSeq" id="WP_290197962.1">
    <property type="nucleotide sequence ID" value="NZ_CP047654.1"/>
</dbReference>
<comment type="caution">
    <text evidence="3">The sequence shown here is derived from an EMBL/GenBank/DDBJ whole genome shotgun (WGS) entry which is preliminary data.</text>
</comment>
<dbReference type="EMBL" id="JAVDXZ010000001">
    <property type="protein sequence ID" value="MDR7328977.1"/>
    <property type="molecule type" value="Genomic_DNA"/>
</dbReference>
<feature type="region of interest" description="Disordered" evidence="1">
    <location>
        <begin position="20"/>
        <end position="51"/>
    </location>
</feature>
<name>A0ABU1ZXN2_9CORY</name>
<dbReference type="Pfam" id="PF07995">
    <property type="entry name" value="GSDH"/>
    <property type="match status" value="1"/>
</dbReference>
<dbReference type="InterPro" id="IPR011042">
    <property type="entry name" value="6-blade_b-propeller_TolB-like"/>
</dbReference>